<keyword evidence="1" id="KW-0812">Transmembrane</keyword>
<evidence type="ECO:0000256" key="1">
    <source>
        <dbReference type="SAM" id="Phobius"/>
    </source>
</evidence>
<name>A0A251RRW6_HELAN</name>
<gene>
    <name evidence="2" type="ORF">HannXRQ_Chr17g0559561</name>
</gene>
<dbReference type="Proteomes" id="UP000215914">
    <property type="component" value="Chromosome 17"/>
</dbReference>
<accession>A0A251RRW6</accession>
<proteinExistence type="predicted"/>
<feature type="transmembrane region" description="Helical" evidence="1">
    <location>
        <begin position="125"/>
        <end position="146"/>
    </location>
</feature>
<feature type="transmembrane region" description="Helical" evidence="1">
    <location>
        <begin position="84"/>
        <end position="105"/>
    </location>
</feature>
<dbReference type="EMBL" id="CM007906">
    <property type="protein sequence ID" value="OTF87238.1"/>
    <property type="molecule type" value="Genomic_DNA"/>
</dbReference>
<keyword evidence="1" id="KW-1133">Transmembrane helix</keyword>
<protein>
    <submittedName>
        <fullName evidence="2">Uncharacterized protein</fullName>
    </submittedName>
</protein>
<dbReference type="AlphaFoldDB" id="A0A251RRW6"/>
<evidence type="ECO:0000313" key="2">
    <source>
        <dbReference type="EMBL" id="OTF87238.1"/>
    </source>
</evidence>
<keyword evidence="3" id="KW-1185">Reference proteome</keyword>
<sequence>MSYIVQLCDGLAFHLFTPNPKQLSIISQAPSTTSIFFKASSAVMNISGDYASVPSADMNRRSVHRRFHGSSRDRSKRRSVHRRFHVCWTGFRLNMLWIILISIALTDHSSDAFALLFDYTVCMHSTSYVLILQVLCVYRAFFVNLYSHGYIT</sequence>
<evidence type="ECO:0000313" key="3">
    <source>
        <dbReference type="Proteomes" id="UP000215914"/>
    </source>
</evidence>
<reference evidence="3" key="1">
    <citation type="journal article" date="2017" name="Nature">
        <title>The sunflower genome provides insights into oil metabolism, flowering and Asterid evolution.</title>
        <authorList>
            <person name="Badouin H."/>
            <person name="Gouzy J."/>
            <person name="Grassa C.J."/>
            <person name="Murat F."/>
            <person name="Staton S.E."/>
            <person name="Cottret L."/>
            <person name="Lelandais-Briere C."/>
            <person name="Owens G.L."/>
            <person name="Carrere S."/>
            <person name="Mayjonade B."/>
            <person name="Legrand L."/>
            <person name="Gill N."/>
            <person name="Kane N.C."/>
            <person name="Bowers J.E."/>
            <person name="Hubner S."/>
            <person name="Bellec A."/>
            <person name="Berard A."/>
            <person name="Berges H."/>
            <person name="Blanchet N."/>
            <person name="Boniface M.C."/>
            <person name="Brunel D."/>
            <person name="Catrice O."/>
            <person name="Chaidir N."/>
            <person name="Claudel C."/>
            <person name="Donnadieu C."/>
            <person name="Faraut T."/>
            <person name="Fievet G."/>
            <person name="Helmstetter N."/>
            <person name="King M."/>
            <person name="Knapp S.J."/>
            <person name="Lai Z."/>
            <person name="Le Paslier M.C."/>
            <person name="Lippi Y."/>
            <person name="Lorenzon L."/>
            <person name="Mandel J.R."/>
            <person name="Marage G."/>
            <person name="Marchand G."/>
            <person name="Marquand E."/>
            <person name="Bret-Mestries E."/>
            <person name="Morien E."/>
            <person name="Nambeesan S."/>
            <person name="Nguyen T."/>
            <person name="Pegot-Espagnet P."/>
            <person name="Pouilly N."/>
            <person name="Raftis F."/>
            <person name="Sallet E."/>
            <person name="Schiex T."/>
            <person name="Thomas J."/>
            <person name="Vandecasteele C."/>
            <person name="Vares D."/>
            <person name="Vear F."/>
            <person name="Vautrin S."/>
            <person name="Crespi M."/>
            <person name="Mangin B."/>
            <person name="Burke J.M."/>
            <person name="Salse J."/>
            <person name="Munos S."/>
            <person name="Vincourt P."/>
            <person name="Rieseberg L.H."/>
            <person name="Langlade N.B."/>
        </authorList>
    </citation>
    <scope>NUCLEOTIDE SEQUENCE [LARGE SCALE GENOMIC DNA]</scope>
    <source>
        <strain evidence="3">cv. SF193</strain>
    </source>
</reference>
<keyword evidence="1" id="KW-0472">Membrane</keyword>
<dbReference type="InParanoid" id="A0A251RRW6"/>
<organism evidence="2 3">
    <name type="scientific">Helianthus annuus</name>
    <name type="common">Common sunflower</name>
    <dbReference type="NCBI Taxonomy" id="4232"/>
    <lineage>
        <taxon>Eukaryota</taxon>
        <taxon>Viridiplantae</taxon>
        <taxon>Streptophyta</taxon>
        <taxon>Embryophyta</taxon>
        <taxon>Tracheophyta</taxon>
        <taxon>Spermatophyta</taxon>
        <taxon>Magnoliopsida</taxon>
        <taxon>eudicotyledons</taxon>
        <taxon>Gunneridae</taxon>
        <taxon>Pentapetalae</taxon>
        <taxon>asterids</taxon>
        <taxon>campanulids</taxon>
        <taxon>Asterales</taxon>
        <taxon>Asteraceae</taxon>
        <taxon>Asteroideae</taxon>
        <taxon>Heliantheae alliance</taxon>
        <taxon>Heliantheae</taxon>
        <taxon>Helianthus</taxon>
    </lineage>
</organism>